<proteinExistence type="predicted"/>
<organism evidence="3 4">
    <name type="scientific">Pseudonocardia oceani</name>
    <dbReference type="NCBI Taxonomy" id="2792013"/>
    <lineage>
        <taxon>Bacteria</taxon>
        <taxon>Bacillati</taxon>
        <taxon>Actinomycetota</taxon>
        <taxon>Actinomycetes</taxon>
        <taxon>Pseudonocardiales</taxon>
        <taxon>Pseudonocardiaceae</taxon>
        <taxon>Pseudonocardia</taxon>
    </lineage>
</organism>
<gene>
    <name evidence="3" type="ORF">I4I82_07400</name>
</gene>
<dbReference type="Proteomes" id="UP000694300">
    <property type="component" value="Unassembled WGS sequence"/>
</dbReference>
<evidence type="ECO:0000313" key="3">
    <source>
        <dbReference type="EMBL" id="MBW0127506.1"/>
    </source>
</evidence>
<dbReference type="RefSeq" id="WP_218595567.1">
    <property type="nucleotide sequence ID" value="NZ_JADQDE010000357.1"/>
</dbReference>
<feature type="region of interest" description="Disordered" evidence="1">
    <location>
        <begin position="1"/>
        <end position="26"/>
    </location>
</feature>
<evidence type="ECO:0000256" key="1">
    <source>
        <dbReference type="SAM" id="MobiDB-lite"/>
    </source>
</evidence>
<feature type="domain" description="Plasmid pRiA4b Orf3-like" evidence="2">
    <location>
        <begin position="579"/>
        <end position="744"/>
    </location>
</feature>
<protein>
    <submittedName>
        <fullName evidence="3">DUF1841 family protein</fullName>
    </submittedName>
</protein>
<accession>A0ABS6U5K6</accession>
<dbReference type="Pfam" id="PF07929">
    <property type="entry name" value="PRiA4_ORF3"/>
    <property type="match status" value="1"/>
</dbReference>
<dbReference type="EMBL" id="JADQDF010000001">
    <property type="protein sequence ID" value="MBW0127506.1"/>
    <property type="molecule type" value="Genomic_DNA"/>
</dbReference>
<feature type="region of interest" description="Disordered" evidence="1">
    <location>
        <begin position="535"/>
        <end position="578"/>
    </location>
</feature>
<sequence>MSPESGGRKRGPAARERRDDPTGDAMLSRAVRDVGRDLDGIDDALQAELCVAALLGTWWGVFLVDADPEVVLGERLVAMAGRKRTTTALGLLRAIAVLGTAGQRAAAAAAAEALAAKGVGEPAWAGELAGRRVSWAWGYGDVYGDQTSVLLAVEHGVPHGVIVLVDHAMGGIAKDAFVTDDPTGTLADIRSLDEPGVWVRELTLEEAARLLVPAFTATDRATDPPVDAGFRDVRALAMARVRLLPDVPPVAPPVVDDAEREAIVREFTASAPARALDLDPAVVAACARLVVDHGCESDGHPLRVGPAKVELLLLDWLPAHDPDENVSAVMPEVVRAWVRWAGPRAGLPAVAQRELEQVVEEIVAAMDYPGPDDPGPDGLPPGLADAVLDGLLDDDTTPEQVQEAVTRRVFATPRTTAVLDGEQVQLDPSDPDGRGLLIRAEHPEYADVLDDPAGELGAGGVNPRLHLAMHEIVANQLWDGDPPGVWPAAQRLLATGADRHDVLHALADVATRHVHAALTRQQPFDTAAYADDLAELGAPPRSGRRRRGRAPDGPGLFDEPTTATVTPLRRPPAPPGPSTYRIKVALRGVRPPIWRRLLVPSDTTLAGLHDILQVAMGWLNGHLHQFVAGDRLFGPPDPDAEPEQVDEATVRLHEVLRATGDRLRYEYDFGDGWEHDVVLEAVEPGPPATARCTGGRRACPPEDCGGPWGYAELLAAVGDPDHPDHAERVEWAGPYFDPAAFDRRDVDAGLAALAARR</sequence>
<dbReference type="Pfam" id="PF08897">
    <property type="entry name" value="DUF1841"/>
    <property type="match status" value="1"/>
</dbReference>
<dbReference type="InterPro" id="IPR012912">
    <property type="entry name" value="Plasmid_pRiA4b_Orf3-like"/>
</dbReference>
<dbReference type="InterPro" id="IPR014993">
    <property type="entry name" value="DUF1841"/>
</dbReference>
<keyword evidence="4" id="KW-1185">Reference proteome</keyword>
<evidence type="ECO:0000259" key="2">
    <source>
        <dbReference type="Pfam" id="PF07929"/>
    </source>
</evidence>
<dbReference type="PANTHER" id="PTHR41878:SF1">
    <property type="entry name" value="TNPR PROTEIN"/>
    <property type="match status" value="1"/>
</dbReference>
<comment type="caution">
    <text evidence="3">The sequence shown here is derived from an EMBL/GenBank/DDBJ whole genome shotgun (WGS) entry which is preliminary data.</text>
</comment>
<dbReference type="PANTHER" id="PTHR41878">
    <property type="entry name" value="LEXA REPRESSOR-RELATED"/>
    <property type="match status" value="1"/>
</dbReference>
<evidence type="ECO:0000313" key="4">
    <source>
        <dbReference type="Proteomes" id="UP000694300"/>
    </source>
</evidence>
<reference evidence="3 4" key="1">
    <citation type="submission" date="2020-11" db="EMBL/GenBank/DDBJ databases">
        <title>Pseudonocardia abyssalis sp. nov. and Pseudonocardia oceani sp. nov., description and phylogenomic analysis of two novel actinomycetes isolated from the deep Southern Ocean.</title>
        <authorList>
            <person name="Parra J."/>
        </authorList>
    </citation>
    <scope>NUCLEOTIDE SEQUENCE [LARGE SCALE GENOMIC DNA]</scope>
    <source>
        <strain evidence="4">KRD185</strain>
    </source>
</reference>
<name>A0ABS6U5K6_9PSEU</name>
<feature type="compositionally biased region" description="Low complexity" evidence="1">
    <location>
        <begin position="551"/>
        <end position="568"/>
    </location>
</feature>